<dbReference type="Gene3D" id="2.160.20.10">
    <property type="entry name" value="Single-stranded right-handed beta-helix, Pectin lyase-like"/>
    <property type="match status" value="2"/>
</dbReference>
<name>A0A5S5C6U5_9FLAO</name>
<dbReference type="OrthoDB" id="1400405at2"/>
<dbReference type="AlphaFoldDB" id="A0A5S5C6U5"/>
<gene>
    <name evidence="1" type="ORF">BD809_103215</name>
</gene>
<dbReference type="PROSITE" id="PS51257">
    <property type="entry name" value="PROKAR_LIPOPROTEIN"/>
    <property type="match status" value="1"/>
</dbReference>
<keyword evidence="2" id="KW-1185">Reference proteome</keyword>
<protein>
    <submittedName>
        <fullName evidence="1">Parallel beta helix pectate lyase-like protein</fullName>
    </submittedName>
</protein>
<dbReference type="InterPro" id="IPR006626">
    <property type="entry name" value="PbH1"/>
</dbReference>
<keyword evidence="1" id="KW-0456">Lyase</keyword>
<proteinExistence type="predicted"/>
<dbReference type="SUPFAM" id="SSF51126">
    <property type="entry name" value="Pectin lyase-like"/>
    <property type="match status" value="2"/>
</dbReference>
<dbReference type="SMART" id="SM00710">
    <property type="entry name" value="PbH1"/>
    <property type="match status" value="9"/>
</dbReference>
<dbReference type="RefSeq" id="WP_148782148.1">
    <property type="nucleotide sequence ID" value="NZ_VNHU01000003.1"/>
</dbReference>
<comment type="caution">
    <text evidence="1">The sequence shown here is derived from an EMBL/GenBank/DDBJ whole genome shotgun (WGS) entry which is preliminary data.</text>
</comment>
<organism evidence="1 2">
    <name type="scientific">Aquimarina intermedia</name>
    <dbReference type="NCBI Taxonomy" id="350814"/>
    <lineage>
        <taxon>Bacteria</taxon>
        <taxon>Pseudomonadati</taxon>
        <taxon>Bacteroidota</taxon>
        <taxon>Flavobacteriia</taxon>
        <taxon>Flavobacteriales</taxon>
        <taxon>Flavobacteriaceae</taxon>
        <taxon>Aquimarina</taxon>
    </lineage>
</organism>
<dbReference type="Proteomes" id="UP000324376">
    <property type="component" value="Unassembled WGS sequence"/>
</dbReference>
<evidence type="ECO:0000313" key="2">
    <source>
        <dbReference type="Proteomes" id="UP000324376"/>
    </source>
</evidence>
<reference evidence="1 2" key="1">
    <citation type="submission" date="2019-07" db="EMBL/GenBank/DDBJ databases">
        <title>Genomic Encyclopedia of Archaeal and Bacterial Type Strains, Phase II (KMG-II): from individual species to whole genera.</title>
        <authorList>
            <person name="Goeker M."/>
        </authorList>
    </citation>
    <scope>NUCLEOTIDE SEQUENCE [LARGE SCALE GENOMIC DNA]</scope>
    <source>
        <strain evidence="1 2">DSM 17527</strain>
    </source>
</reference>
<sequence length="676" mass="74144">MKRLSRLFTLNFLLLILLISCQKEEIEDSFDESVLENISETNSIVRSTTVCRFTLAGLQPNASIGLSCILDLKDETLNLPPNVKIKYLGGSFINGTINVSGGEIDSRLMTSTARLTGTYTLTHQEDVVDDTPSTNNEGRVFDPNAEGIIQGVVSDAVARENKKILQEFIDKAARENVTVVSINAIDAYFKTDDPSGRITAENMAITLPSNFKLKMGENTHLRMQPNNYKKTALISITNGNTDVTIEGGNLYGDRDKHNYSGGGTHEWGHIIRIKGASDVLIKGVRFEQATGDALHISELYHAFDSRHIESSNIRIVDNSFLRSRRINLTIVSGNNVTIENNTFVDGGIDTRYSKGTAPRANINLEPHREWNNGIVGGTLREYQKVHHIYIRNNTQIGRGDFYASHGDGPIVIEGNKMEATISFSVANGVRIANNTFEASDAEAANGNAITAGVAYATEHPLVFDNEVYGNTITGYHTGINTGGQNTKIYENYIEGYNGIVLSSGRGIGLHNTTISNNTIKVTKYGISARKSLDKVYITNNTIESESGPLVLSGINIDAGQSNQKLYVKNNVLRGKRNGSVYGFEKNNISNSNGIVLEQNNINGGFEINGSNKLDIINNKIYSEKTHGIRFISKTTTNSKIKDNDITINGSQYSRIQCIKEDVNLNSSVAFTNNSCN</sequence>
<dbReference type="GO" id="GO:0016829">
    <property type="term" value="F:lyase activity"/>
    <property type="evidence" value="ECO:0007669"/>
    <property type="project" value="UniProtKB-KW"/>
</dbReference>
<dbReference type="InterPro" id="IPR011050">
    <property type="entry name" value="Pectin_lyase_fold/virulence"/>
</dbReference>
<evidence type="ECO:0000313" key="1">
    <source>
        <dbReference type="EMBL" id="TYP75151.1"/>
    </source>
</evidence>
<dbReference type="InterPro" id="IPR012334">
    <property type="entry name" value="Pectin_lyas_fold"/>
</dbReference>
<accession>A0A5S5C6U5</accession>
<dbReference type="EMBL" id="VNHU01000003">
    <property type="protein sequence ID" value="TYP75151.1"/>
    <property type="molecule type" value="Genomic_DNA"/>
</dbReference>